<dbReference type="EMBL" id="VXAB01002579">
    <property type="protein sequence ID" value="NXJ05619.1"/>
    <property type="molecule type" value="Genomic_DNA"/>
</dbReference>
<dbReference type="GO" id="GO:0120020">
    <property type="term" value="F:cholesterol transfer activity"/>
    <property type="evidence" value="ECO:0007669"/>
    <property type="project" value="InterPro"/>
</dbReference>
<dbReference type="GO" id="GO:0015485">
    <property type="term" value="F:cholesterol binding"/>
    <property type="evidence" value="ECO:0007669"/>
    <property type="project" value="InterPro"/>
</dbReference>
<organism evidence="2 3">
    <name type="scientific">Odontophorus gujanensis</name>
    <name type="common">marbled wood quail</name>
    <dbReference type="NCBI Taxonomy" id="886794"/>
    <lineage>
        <taxon>Eukaryota</taxon>
        <taxon>Metazoa</taxon>
        <taxon>Chordata</taxon>
        <taxon>Craniata</taxon>
        <taxon>Vertebrata</taxon>
        <taxon>Euteleostomi</taxon>
        <taxon>Archelosauria</taxon>
        <taxon>Archosauria</taxon>
        <taxon>Dinosauria</taxon>
        <taxon>Saurischia</taxon>
        <taxon>Theropoda</taxon>
        <taxon>Coelurosauria</taxon>
        <taxon>Aves</taxon>
        <taxon>Neognathae</taxon>
        <taxon>Galloanserae</taxon>
        <taxon>Galliformes</taxon>
        <taxon>Odontophoridae</taxon>
        <taxon>Odontophorus</taxon>
    </lineage>
</organism>
<dbReference type="PANTHER" id="PTHR46489">
    <property type="entry name" value="STEROIDOGENIC ACUTE REGULATORY PROTEIN, MITOCHONDRIAL"/>
    <property type="match status" value="1"/>
</dbReference>
<dbReference type="Gene3D" id="3.30.530.20">
    <property type="match status" value="1"/>
</dbReference>
<dbReference type="GO" id="GO:0032367">
    <property type="term" value="P:intracellular cholesterol transport"/>
    <property type="evidence" value="ECO:0007669"/>
    <property type="project" value="TreeGrafter"/>
</dbReference>
<dbReference type="InterPro" id="IPR029866">
    <property type="entry name" value="StAR"/>
</dbReference>
<dbReference type="Pfam" id="PF01852">
    <property type="entry name" value="START"/>
    <property type="match status" value="1"/>
</dbReference>
<evidence type="ECO:0000313" key="3">
    <source>
        <dbReference type="Proteomes" id="UP000522663"/>
    </source>
</evidence>
<feature type="non-terminal residue" evidence="2">
    <location>
        <position position="308"/>
    </location>
</feature>
<feature type="domain" description="START" evidence="1">
    <location>
        <begin position="101"/>
        <end position="307"/>
    </location>
</feature>
<dbReference type="GO" id="GO:0005739">
    <property type="term" value="C:mitochondrion"/>
    <property type="evidence" value="ECO:0007669"/>
    <property type="project" value="InterPro"/>
</dbReference>
<reference evidence="2 3" key="1">
    <citation type="submission" date="2019-09" db="EMBL/GenBank/DDBJ databases">
        <title>Bird 10,000 Genomes (B10K) Project - Family phase.</title>
        <authorList>
            <person name="Zhang G."/>
        </authorList>
    </citation>
    <scope>NUCLEOTIDE SEQUENCE [LARGE SCALE GENOMIC DNA]</scope>
    <source>
        <strain evidence="2">B10K-DU-001-53</strain>
        <tissue evidence="2">Muscle</tissue>
    </source>
</reference>
<protein>
    <submittedName>
        <fullName evidence="2">STAR protein</fullName>
    </submittedName>
</protein>
<dbReference type="GO" id="GO:0050810">
    <property type="term" value="P:regulation of steroid biosynthetic process"/>
    <property type="evidence" value="ECO:0007669"/>
    <property type="project" value="TreeGrafter"/>
</dbReference>
<dbReference type="Proteomes" id="UP000522663">
    <property type="component" value="Unassembled WGS sequence"/>
</dbReference>
<evidence type="ECO:0000313" key="2">
    <source>
        <dbReference type="EMBL" id="NXJ05619.1"/>
    </source>
</evidence>
<name>A0A7K9Y984_9GALL</name>
<dbReference type="SMART" id="SM00234">
    <property type="entry name" value="START"/>
    <property type="match status" value="1"/>
</dbReference>
<evidence type="ECO:0000259" key="1">
    <source>
        <dbReference type="PROSITE" id="PS50848"/>
    </source>
</evidence>
<dbReference type="PANTHER" id="PTHR46489:SF1">
    <property type="entry name" value="STEROIDOGENIC ACUTE REGULATORY PROTEIN, MITOCHONDRIAL"/>
    <property type="match status" value="1"/>
</dbReference>
<dbReference type="PROSITE" id="PS50848">
    <property type="entry name" value="START"/>
    <property type="match status" value="1"/>
</dbReference>
<dbReference type="InterPro" id="IPR023393">
    <property type="entry name" value="START-like_dom_sf"/>
</dbReference>
<comment type="caution">
    <text evidence="2">The sequence shown here is derived from an EMBL/GenBank/DDBJ whole genome shotgun (WGS) entry which is preliminary data.</text>
</comment>
<proteinExistence type="predicted"/>
<feature type="non-terminal residue" evidence="2">
    <location>
        <position position="1"/>
    </location>
</feature>
<dbReference type="InterPro" id="IPR002913">
    <property type="entry name" value="START_lipid-bd_dom"/>
</dbReference>
<accession>A0A7K9Y984</accession>
<keyword evidence="3" id="KW-1185">Reference proteome</keyword>
<dbReference type="OrthoDB" id="74575at2759"/>
<sequence>ALTRAMLQAIVKLCCGIAHDHLCKLPGLKTAATAVMQELGGSCCLPSEIPPCIQRLVGKDAARRAKPEADVQPTSTDLSYIHQGETALQQALAILHQPHRWQPEAVPDTGTAVSSTVLPGLGHIFRAEAVLAVPAGRLQGELFDRLEEMPRWNPSLSSVEVGSKPSQWVLKPTQILLHVCSVGPQVLCRAGEDTLVTHEVTAAGPVGRRDFVSTRHRCRTRVGICLVGTATCLEQPRTPQGCVRAEMRLSCIVLQPLPGDPSCTRITWLLSMDLKGWIPTSVTNRVLPQCQAEFIGHLRQHLSATACP</sequence>
<gene>
    <name evidence="2" type="primary">Star_0</name>
    <name evidence="2" type="ORF">ODOGUJ_R10577</name>
</gene>
<dbReference type="GO" id="GO:0006694">
    <property type="term" value="P:steroid biosynthetic process"/>
    <property type="evidence" value="ECO:0007669"/>
    <property type="project" value="InterPro"/>
</dbReference>
<dbReference type="AlphaFoldDB" id="A0A7K9Y984"/>
<dbReference type="SUPFAM" id="SSF55961">
    <property type="entry name" value="Bet v1-like"/>
    <property type="match status" value="1"/>
</dbReference>